<keyword evidence="2" id="KW-1133">Transmembrane helix</keyword>
<dbReference type="VEuPathDB" id="AmoebaDB:ACA1_195570"/>
<dbReference type="AlphaFoldDB" id="L8HF01"/>
<evidence type="ECO:0000256" key="2">
    <source>
        <dbReference type="SAM" id="Phobius"/>
    </source>
</evidence>
<reference evidence="3 4" key="1">
    <citation type="journal article" date="2013" name="Genome Biol.">
        <title>Genome of Acanthamoeba castellanii highlights extensive lateral gene transfer and early evolution of tyrosine kinase signaling.</title>
        <authorList>
            <person name="Clarke M."/>
            <person name="Lohan A.J."/>
            <person name="Liu B."/>
            <person name="Lagkouvardos I."/>
            <person name="Roy S."/>
            <person name="Zafar N."/>
            <person name="Bertelli C."/>
            <person name="Schilde C."/>
            <person name="Kianianmomeni A."/>
            <person name="Burglin T.R."/>
            <person name="Frech C."/>
            <person name="Turcotte B."/>
            <person name="Kopec K.O."/>
            <person name="Synnott J.M."/>
            <person name="Choo C."/>
            <person name="Paponov I."/>
            <person name="Finkler A."/>
            <person name="Soon Heng Tan C."/>
            <person name="Hutchins A.P."/>
            <person name="Weinmeier T."/>
            <person name="Rattei T."/>
            <person name="Chu J.S."/>
            <person name="Gimenez G."/>
            <person name="Irimia M."/>
            <person name="Rigden D.J."/>
            <person name="Fitzpatrick D.A."/>
            <person name="Lorenzo-Morales J."/>
            <person name="Bateman A."/>
            <person name="Chiu C.H."/>
            <person name="Tang P."/>
            <person name="Hegemann P."/>
            <person name="Fromm H."/>
            <person name="Raoult D."/>
            <person name="Greub G."/>
            <person name="Miranda-Saavedra D."/>
            <person name="Chen N."/>
            <person name="Nash P."/>
            <person name="Ginger M.L."/>
            <person name="Horn M."/>
            <person name="Schaap P."/>
            <person name="Caler L."/>
            <person name="Loftus B."/>
        </authorList>
    </citation>
    <scope>NUCLEOTIDE SEQUENCE [LARGE SCALE GENOMIC DNA]</scope>
    <source>
        <strain evidence="3 4">Neff</strain>
    </source>
</reference>
<feature type="transmembrane region" description="Helical" evidence="2">
    <location>
        <begin position="117"/>
        <end position="145"/>
    </location>
</feature>
<dbReference type="GeneID" id="14924733"/>
<proteinExistence type="predicted"/>
<dbReference type="KEGG" id="acan:ACA1_195570"/>
<organism evidence="3 4">
    <name type="scientific">Acanthamoeba castellanii (strain ATCC 30010 / Neff)</name>
    <dbReference type="NCBI Taxonomy" id="1257118"/>
    <lineage>
        <taxon>Eukaryota</taxon>
        <taxon>Amoebozoa</taxon>
        <taxon>Discosea</taxon>
        <taxon>Longamoebia</taxon>
        <taxon>Centramoebida</taxon>
        <taxon>Acanthamoebidae</taxon>
        <taxon>Acanthamoeba</taxon>
    </lineage>
</organism>
<dbReference type="RefSeq" id="XP_004353273.1">
    <property type="nucleotide sequence ID" value="XM_004353221.1"/>
</dbReference>
<sequence>MRVRRWSNFIKFFGFALVVLGFAELVYGVVGGLAWADFVVGGVTVCVGLLGLYAGFRPSIGAAKRYFWALIVVAVLMVTVLVVYIIVLDRGYWEELCEKEQLKFGSNTDCNSNTTRYLFVAAAIVQLVITMGCCMSCLCCARTYYKTLAQERGHLLGHGTAQGTEPGPQGPYHTAPLFSSRAPTNATPYNTITVHSTDYPPIDTIPHLLPPSAYPTEHAPSTHYPPPPPSCRP</sequence>
<keyword evidence="2" id="KW-0472">Membrane</keyword>
<evidence type="ECO:0000313" key="3">
    <source>
        <dbReference type="EMBL" id="ELR23745.1"/>
    </source>
</evidence>
<accession>L8HF01</accession>
<feature type="transmembrane region" description="Helical" evidence="2">
    <location>
        <begin position="68"/>
        <end position="87"/>
    </location>
</feature>
<keyword evidence="4" id="KW-1185">Reference proteome</keyword>
<protein>
    <submittedName>
        <fullName evidence="3">Uncharacterized protein</fullName>
    </submittedName>
</protein>
<name>L8HF01_ACACF</name>
<evidence type="ECO:0000256" key="1">
    <source>
        <dbReference type="SAM" id="MobiDB-lite"/>
    </source>
</evidence>
<keyword evidence="2" id="KW-0812">Transmembrane</keyword>
<gene>
    <name evidence="3" type="ORF">ACA1_195570</name>
</gene>
<feature type="region of interest" description="Disordered" evidence="1">
    <location>
        <begin position="206"/>
        <end position="233"/>
    </location>
</feature>
<feature type="compositionally biased region" description="Pro residues" evidence="1">
    <location>
        <begin position="223"/>
        <end position="233"/>
    </location>
</feature>
<evidence type="ECO:0000313" key="4">
    <source>
        <dbReference type="Proteomes" id="UP000011083"/>
    </source>
</evidence>
<feature type="transmembrane region" description="Helical" evidence="2">
    <location>
        <begin position="38"/>
        <end position="56"/>
    </location>
</feature>
<dbReference type="Proteomes" id="UP000011083">
    <property type="component" value="Unassembled WGS sequence"/>
</dbReference>
<dbReference type="EMBL" id="KB007854">
    <property type="protein sequence ID" value="ELR23745.1"/>
    <property type="molecule type" value="Genomic_DNA"/>
</dbReference>